<feature type="compositionally biased region" description="Pro residues" evidence="1">
    <location>
        <begin position="360"/>
        <end position="369"/>
    </location>
</feature>
<proteinExistence type="predicted"/>
<dbReference type="Pfam" id="PF19071">
    <property type="entry name" value="DUF5767"/>
    <property type="match status" value="1"/>
</dbReference>
<reference evidence="2" key="1">
    <citation type="journal article" date="2020" name="Nature">
        <title>Giant virus diversity and host interactions through global metagenomics.</title>
        <authorList>
            <person name="Schulz F."/>
            <person name="Roux S."/>
            <person name="Paez-Espino D."/>
            <person name="Jungbluth S."/>
            <person name="Walsh D.A."/>
            <person name="Denef V.J."/>
            <person name="McMahon K.D."/>
            <person name="Konstantinidis K.T."/>
            <person name="Eloe-Fadrosh E.A."/>
            <person name="Kyrpides N.C."/>
            <person name="Woyke T."/>
        </authorList>
    </citation>
    <scope>NUCLEOTIDE SEQUENCE</scope>
    <source>
        <strain evidence="2">GVMAG-M-3300020185-33</strain>
    </source>
</reference>
<dbReference type="AlphaFoldDB" id="A0A6C0C6B3"/>
<dbReference type="InterPro" id="IPR043910">
    <property type="entry name" value="DUF5767"/>
</dbReference>
<accession>A0A6C0C6B3</accession>
<evidence type="ECO:0000256" key="1">
    <source>
        <dbReference type="SAM" id="MobiDB-lite"/>
    </source>
</evidence>
<feature type="compositionally biased region" description="Basic and acidic residues" evidence="1">
    <location>
        <begin position="457"/>
        <end position="467"/>
    </location>
</feature>
<name>A0A6C0C6B3_9ZZZZ</name>
<dbReference type="EMBL" id="MN739334">
    <property type="protein sequence ID" value="QHS99063.1"/>
    <property type="molecule type" value="Genomic_DNA"/>
</dbReference>
<feature type="region of interest" description="Disordered" evidence="1">
    <location>
        <begin position="406"/>
        <end position="430"/>
    </location>
</feature>
<feature type="region of interest" description="Disordered" evidence="1">
    <location>
        <begin position="457"/>
        <end position="484"/>
    </location>
</feature>
<protein>
    <submittedName>
        <fullName evidence="2">Uncharacterized protein</fullName>
    </submittedName>
</protein>
<evidence type="ECO:0000313" key="2">
    <source>
        <dbReference type="EMBL" id="QHS99063.1"/>
    </source>
</evidence>
<feature type="region of interest" description="Disordered" evidence="1">
    <location>
        <begin position="355"/>
        <end position="387"/>
    </location>
</feature>
<sequence>MNDVINISPTEPNLSTLTPVDSGAIKLNNLPELNSGNSPKRSVNFGPGVEMLMNDKRRTTSPKSDIKLSDLESLDTTINLNSSSSTGTTRKDAADAIFNSMPTHRINKSIDINEKNETPRFVNSVQELNPTHSLGAASASDPTKEKTWDGYSKFNDIPVDPTKHVPKTPVLSNEETLKQKLQILRKLEALEKKGIQLTKKYNMDSPLSEMKGEYEMIKSEKEKNNSVKFQGKMLMAAVSAIEFLNVKFDPFDVKLDGWGESVSENLDDYDDIFGELHEKYGGKTKMAPELKLLFMLGGSAAMLHMTNTMFKSSMPGMDDIMRQNPELMQQFTQAAVSSMSQENPGFGGFMSGVMGERMQPPGPPGPPPQMRRRPPPPNMSRERPDVGMARGVARFDDAINMEEKFESVNNQKSVRKSRPEMKGPGDINDILSGLKTKRVNIQKPDNKSTISVEDLKNIESSDLDVPRKSKRKPRSERNTMSLNI</sequence>
<organism evidence="2">
    <name type="scientific">viral metagenome</name>
    <dbReference type="NCBI Taxonomy" id="1070528"/>
    <lineage>
        <taxon>unclassified sequences</taxon>
        <taxon>metagenomes</taxon>
        <taxon>organismal metagenomes</taxon>
    </lineage>
</organism>